<keyword evidence="4" id="KW-1185">Reference proteome</keyword>
<dbReference type="Pfam" id="PF15963">
    <property type="entry name" value="Myb_DNA-bind_7"/>
    <property type="match status" value="1"/>
</dbReference>
<dbReference type="GO" id="GO:0000126">
    <property type="term" value="C:transcription factor TFIIIB complex"/>
    <property type="evidence" value="ECO:0007669"/>
    <property type="project" value="TreeGrafter"/>
</dbReference>
<dbReference type="GO" id="GO:0070898">
    <property type="term" value="P:RNA polymerase III preinitiation complex assembly"/>
    <property type="evidence" value="ECO:0007669"/>
    <property type="project" value="TreeGrafter"/>
</dbReference>
<feature type="compositionally biased region" description="Low complexity" evidence="1">
    <location>
        <begin position="36"/>
        <end position="51"/>
    </location>
</feature>
<feature type="compositionally biased region" description="Low complexity" evidence="1">
    <location>
        <begin position="890"/>
        <end position="905"/>
    </location>
</feature>
<feature type="domain" description="Myb-like" evidence="2">
    <location>
        <begin position="407"/>
        <end position="455"/>
    </location>
</feature>
<organism evidence="3 4">
    <name type="scientific">Apatococcus lobatus</name>
    <dbReference type="NCBI Taxonomy" id="904363"/>
    <lineage>
        <taxon>Eukaryota</taxon>
        <taxon>Viridiplantae</taxon>
        <taxon>Chlorophyta</taxon>
        <taxon>core chlorophytes</taxon>
        <taxon>Trebouxiophyceae</taxon>
        <taxon>Chlorellales</taxon>
        <taxon>Chlorellaceae</taxon>
        <taxon>Apatococcus</taxon>
    </lineage>
</organism>
<feature type="compositionally biased region" description="Low complexity" evidence="1">
    <location>
        <begin position="842"/>
        <end position="860"/>
    </location>
</feature>
<feature type="compositionally biased region" description="Basic and acidic residues" evidence="1">
    <location>
        <begin position="301"/>
        <end position="322"/>
    </location>
</feature>
<feature type="compositionally biased region" description="Polar residues" evidence="1">
    <location>
        <begin position="585"/>
        <end position="598"/>
    </location>
</feature>
<proteinExistence type="predicted"/>
<feature type="region of interest" description="Disordered" evidence="1">
    <location>
        <begin position="522"/>
        <end position="930"/>
    </location>
</feature>
<feature type="compositionally biased region" description="Basic residues" evidence="1">
    <location>
        <begin position="538"/>
        <end position="562"/>
    </location>
</feature>
<feature type="region of interest" description="Disordered" evidence="1">
    <location>
        <begin position="301"/>
        <end position="362"/>
    </location>
</feature>
<accession>A0AAW1RY51</accession>
<evidence type="ECO:0000259" key="2">
    <source>
        <dbReference type="SMART" id="SM00717"/>
    </source>
</evidence>
<evidence type="ECO:0000313" key="3">
    <source>
        <dbReference type="EMBL" id="KAK9839010.1"/>
    </source>
</evidence>
<dbReference type="AlphaFoldDB" id="A0AAW1RY51"/>
<feature type="compositionally biased region" description="Basic residues" evidence="1">
    <location>
        <begin position="22"/>
        <end position="35"/>
    </location>
</feature>
<protein>
    <recommendedName>
        <fullName evidence="2">Myb-like domain-containing protein</fullName>
    </recommendedName>
</protein>
<dbReference type="GO" id="GO:0001156">
    <property type="term" value="F:TFIIIC-class transcription factor complex binding"/>
    <property type="evidence" value="ECO:0007669"/>
    <property type="project" value="TreeGrafter"/>
</dbReference>
<gene>
    <name evidence="3" type="ORF">WJX74_007785</name>
</gene>
<sequence length="930" mass="97078">MDLSALDNLPSDVSKAPTTSRFKPRARPVARKSAPKPKSVVSEQPSSSEVEAQGRSAEGGNGPEQSSQHQPPSAAASEAPAALQSAPDAALDTAPDVQPSNSAAVNLPAHGSASRQQQEASQPAHLRAAEEGPSAATQPAAKRVRFAKSDVTDQQQQQQQQPDFMLEPSSTSRDASEGLQAGNGTEQPAVPARRGRGSRGRGGATSHSPPTVTSGVEAEQASAGASQEDVPQANDAGQIRSPSGREDQDWDAADEGKARGKRGRVQRGAQGRGKRGRKKYADVAVRQLDRSTATFKQLVEHADARERLKADEEKRMREARGEEGEEEAAAPVGRIRLQDRQAQQPQPAAAAGPSSSALGAPRVFLRDGKMIVDQDSLTVQTQEVQQLGRVVTEEKPTNSHSYANWQKPERWTPEDTDLFYRVMAKFGTDFQTMQKLMPGRSRSQLKGKYRRECKLDPERVDLALKGQEGGAADEWTGVLEILQDAVEPLEGEAGTSEDAASGINRQAVLKLVAPEGLFEGQAAAEGAGDVPPPNSSRARGRGRGRSRGRVRTSRGRGSSRGRSRGDPVPTQDDSGPASREPFTPLSPSSASVAAQSIPDQLPEHLWPVGYPERLHDQLSEQPQPERMSTDSADGSLPRLQQRNLGDQAAGSLAAGLPHHVGSAAHGPMQRLMTDDLASEPAAASSSMVSPTSAAAQGRLLTGQCDPTPPDTQPASEQDPSAAVQSTLGHPQSAPVQQASSLPPTQAVMGDVTATAQADGEQGVMASLEHTQPAERAHGTRAHPADAARGEEPAAAPGQAATEAAEAGAQSATAQELSEEGAVMASEPHDKAPSGLAGAGAQPAATKSKPASASAAPAKPRSAARKGPSRPIPRKPTVRKAPAAKPPPSAPAAAGLKDAASAGAAPHVDDRMASLAEGMTEEELAELENAY</sequence>
<feature type="compositionally biased region" description="Acidic residues" evidence="1">
    <location>
        <begin position="918"/>
        <end position="930"/>
    </location>
</feature>
<dbReference type="PANTHER" id="PTHR22929">
    <property type="entry name" value="RNA POLYMERASE III TRANSCRIPTION INITIATION FACTOR B"/>
    <property type="match status" value="1"/>
</dbReference>
<feature type="compositionally biased region" description="Polar residues" evidence="1">
    <location>
        <begin position="683"/>
        <end position="694"/>
    </location>
</feature>
<feature type="compositionally biased region" description="Polar residues" evidence="1">
    <location>
        <begin position="712"/>
        <end position="743"/>
    </location>
</feature>
<dbReference type="InterPro" id="IPR009057">
    <property type="entry name" value="Homeodomain-like_sf"/>
</dbReference>
<feature type="region of interest" description="Disordered" evidence="1">
    <location>
        <begin position="1"/>
        <end position="285"/>
    </location>
</feature>
<dbReference type="PANTHER" id="PTHR22929:SF0">
    <property type="entry name" value="TRANSCRIPTION FACTOR TFIIIB COMPONENT B'' HOMOLOG"/>
    <property type="match status" value="1"/>
</dbReference>
<feature type="compositionally biased region" description="Basic and acidic residues" evidence="1">
    <location>
        <begin position="771"/>
        <end position="791"/>
    </location>
</feature>
<name>A0AAW1RY51_9CHLO</name>
<dbReference type="InterPro" id="IPR039467">
    <property type="entry name" value="TFIIIB_B''_Myb"/>
</dbReference>
<dbReference type="InterPro" id="IPR001005">
    <property type="entry name" value="SANT/Myb"/>
</dbReference>
<comment type="caution">
    <text evidence="3">The sequence shown here is derived from an EMBL/GenBank/DDBJ whole genome shotgun (WGS) entry which is preliminary data.</text>
</comment>
<dbReference type="SMART" id="SM00717">
    <property type="entry name" value="SANT"/>
    <property type="match status" value="1"/>
</dbReference>
<evidence type="ECO:0000256" key="1">
    <source>
        <dbReference type="SAM" id="MobiDB-lite"/>
    </source>
</evidence>
<evidence type="ECO:0000313" key="4">
    <source>
        <dbReference type="Proteomes" id="UP001438707"/>
    </source>
</evidence>
<feature type="compositionally biased region" description="Low complexity" evidence="1">
    <location>
        <begin position="214"/>
        <end position="228"/>
    </location>
</feature>
<dbReference type="Gene3D" id="1.20.58.1880">
    <property type="match status" value="1"/>
</dbReference>
<feature type="compositionally biased region" description="Low complexity" evidence="1">
    <location>
        <begin position="792"/>
        <end position="815"/>
    </location>
</feature>
<feature type="compositionally biased region" description="Low complexity" evidence="1">
    <location>
        <begin position="341"/>
        <end position="361"/>
    </location>
</feature>
<feature type="compositionally biased region" description="Basic residues" evidence="1">
    <location>
        <begin position="861"/>
        <end position="877"/>
    </location>
</feature>
<dbReference type="Proteomes" id="UP001438707">
    <property type="component" value="Unassembled WGS sequence"/>
</dbReference>
<dbReference type="CDD" id="cd00167">
    <property type="entry name" value="SANT"/>
    <property type="match status" value="1"/>
</dbReference>
<reference evidence="3 4" key="1">
    <citation type="journal article" date="2024" name="Nat. Commun.">
        <title>Phylogenomics reveals the evolutionary origins of lichenization in chlorophyte algae.</title>
        <authorList>
            <person name="Puginier C."/>
            <person name="Libourel C."/>
            <person name="Otte J."/>
            <person name="Skaloud P."/>
            <person name="Haon M."/>
            <person name="Grisel S."/>
            <person name="Petersen M."/>
            <person name="Berrin J.G."/>
            <person name="Delaux P.M."/>
            <person name="Dal Grande F."/>
            <person name="Keller J."/>
        </authorList>
    </citation>
    <scope>NUCLEOTIDE SEQUENCE [LARGE SCALE GENOMIC DNA]</scope>
    <source>
        <strain evidence="3 4">SAG 2145</strain>
    </source>
</reference>
<dbReference type="SUPFAM" id="SSF46689">
    <property type="entry name" value="Homeodomain-like"/>
    <property type="match status" value="1"/>
</dbReference>
<feature type="compositionally biased region" description="Low complexity" evidence="1">
    <location>
        <begin position="63"/>
        <end position="92"/>
    </location>
</feature>
<dbReference type="EMBL" id="JALJOS010000005">
    <property type="protein sequence ID" value="KAK9839010.1"/>
    <property type="molecule type" value="Genomic_DNA"/>
</dbReference>